<evidence type="ECO:0000256" key="2">
    <source>
        <dbReference type="PROSITE-ProRule" id="PRU00497"/>
    </source>
</evidence>
<dbReference type="PROSITE" id="PS51155">
    <property type="entry name" value="CHIT_BIND_RR_2"/>
    <property type="match status" value="1"/>
</dbReference>
<evidence type="ECO:0000256" key="4">
    <source>
        <dbReference type="SAM" id="SignalP"/>
    </source>
</evidence>
<dbReference type="PANTHER" id="PTHR10380:SF173">
    <property type="entry name" value="CUTICULAR PROTEIN 47EF, ISOFORM C-RELATED"/>
    <property type="match status" value="1"/>
</dbReference>
<dbReference type="Pfam" id="PF00379">
    <property type="entry name" value="Chitin_bind_4"/>
    <property type="match status" value="1"/>
</dbReference>
<dbReference type="PANTHER" id="PTHR10380">
    <property type="entry name" value="CUTICLE PROTEIN"/>
    <property type="match status" value="1"/>
</dbReference>
<accession>A0AAV2S1K1</accession>
<dbReference type="InterPro" id="IPR000618">
    <property type="entry name" value="Insect_cuticle"/>
</dbReference>
<feature type="region of interest" description="Disordered" evidence="3">
    <location>
        <begin position="46"/>
        <end position="79"/>
    </location>
</feature>
<evidence type="ECO:0000313" key="5">
    <source>
        <dbReference type="EMBL" id="CAL4158188.1"/>
    </source>
</evidence>
<organism evidence="5 6">
    <name type="scientific">Meganyctiphanes norvegica</name>
    <name type="common">Northern krill</name>
    <name type="synonym">Thysanopoda norvegica</name>
    <dbReference type="NCBI Taxonomy" id="48144"/>
    <lineage>
        <taxon>Eukaryota</taxon>
        <taxon>Metazoa</taxon>
        <taxon>Ecdysozoa</taxon>
        <taxon>Arthropoda</taxon>
        <taxon>Crustacea</taxon>
        <taxon>Multicrustacea</taxon>
        <taxon>Malacostraca</taxon>
        <taxon>Eumalacostraca</taxon>
        <taxon>Eucarida</taxon>
        <taxon>Euphausiacea</taxon>
        <taxon>Euphausiidae</taxon>
        <taxon>Meganyctiphanes</taxon>
    </lineage>
</organism>
<comment type="caution">
    <text evidence="5">The sequence shown here is derived from an EMBL/GenBank/DDBJ whole genome shotgun (WGS) entry which is preliminary data.</text>
</comment>
<evidence type="ECO:0000256" key="3">
    <source>
        <dbReference type="SAM" id="MobiDB-lite"/>
    </source>
</evidence>
<dbReference type="InterPro" id="IPR050468">
    <property type="entry name" value="Cuticle_Struct_Prot"/>
</dbReference>
<evidence type="ECO:0000256" key="1">
    <source>
        <dbReference type="ARBA" id="ARBA00022460"/>
    </source>
</evidence>
<dbReference type="EMBL" id="CAXKWB010042614">
    <property type="protein sequence ID" value="CAL4158188.1"/>
    <property type="molecule type" value="Genomic_DNA"/>
</dbReference>
<dbReference type="GO" id="GO:0062129">
    <property type="term" value="C:chitin-based extracellular matrix"/>
    <property type="evidence" value="ECO:0007669"/>
    <property type="project" value="TreeGrafter"/>
</dbReference>
<keyword evidence="1 2" id="KW-0193">Cuticle</keyword>
<gene>
    <name evidence="5" type="ORF">MNOR_LOCUS32049</name>
</gene>
<sequence>HIDDIMKLIIVSCMLAVAVAAPQGYDAPRPRADDDSREFIPIVRDNRDQPKDGVYNFETETGDGITRSEHGSRITDGSAEGAVAQAGSYSFTLPNGELFDLSFVADDGGFQPQSSHLPVAPAFPHPIPQHALEQIEKARLEDLNRSSEERVGGYA</sequence>
<proteinExistence type="predicted"/>
<feature type="chain" id="PRO_5043416212" evidence="4">
    <location>
        <begin position="21"/>
        <end position="155"/>
    </location>
</feature>
<keyword evidence="4" id="KW-0732">Signal</keyword>
<dbReference type="Proteomes" id="UP001497623">
    <property type="component" value="Unassembled WGS sequence"/>
</dbReference>
<keyword evidence="6" id="KW-1185">Reference proteome</keyword>
<dbReference type="AlphaFoldDB" id="A0AAV2S1K1"/>
<dbReference type="GO" id="GO:0008010">
    <property type="term" value="F:structural constituent of chitin-based larval cuticle"/>
    <property type="evidence" value="ECO:0007669"/>
    <property type="project" value="TreeGrafter"/>
</dbReference>
<evidence type="ECO:0000313" key="6">
    <source>
        <dbReference type="Proteomes" id="UP001497623"/>
    </source>
</evidence>
<protein>
    <submittedName>
        <fullName evidence="5">Uncharacterized protein</fullName>
    </submittedName>
</protein>
<dbReference type="InterPro" id="IPR031311">
    <property type="entry name" value="CHIT_BIND_RR_consensus"/>
</dbReference>
<dbReference type="PROSITE" id="PS00233">
    <property type="entry name" value="CHIT_BIND_RR_1"/>
    <property type="match status" value="1"/>
</dbReference>
<feature type="non-terminal residue" evidence="5">
    <location>
        <position position="1"/>
    </location>
</feature>
<name>A0AAV2S1K1_MEGNR</name>
<reference evidence="5 6" key="1">
    <citation type="submission" date="2024-05" db="EMBL/GenBank/DDBJ databases">
        <authorList>
            <person name="Wallberg A."/>
        </authorList>
    </citation>
    <scope>NUCLEOTIDE SEQUENCE [LARGE SCALE GENOMIC DNA]</scope>
</reference>
<feature type="signal peptide" evidence="4">
    <location>
        <begin position="1"/>
        <end position="20"/>
    </location>
</feature>